<feature type="domain" description="Aminoacyl-tRNA synthetase class Ia" evidence="10">
    <location>
        <begin position="92"/>
        <end position="724"/>
    </location>
</feature>
<reference evidence="12 13" key="1">
    <citation type="journal article" date="2011" name="Proc. Natl. Acad. Sci. U.S.A.">
        <title>Evolutionary erosion of yeast sex chromosomes by mating-type switching accidents.</title>
        <authorList>
            <person name="Gordon J.L."/>
            <person name="Armisen D."/>
            <person name="Proux-Wera E."/>
            <person name="Oheigeartaigh S.S."/>
            <person name="Byrne K.P."/>
            <person name="Wolfe K.H."/>
        </authorList>
    </citation>
    <scope>NUCLEOTIDE SEQUENCE [LARGE SCALE GENOMIC DNA]</scope>
    <source>
        <strain evidence="13">ATCC MYA-139 / BCRC 22969 / CBS 8797 / CCRC 22969 / KCTC 17520 / NBRC 10181 / NCYC 3082</strain>
    </source>
</reference>
<dbReference type="PANTHER" id="PTHR42765:SF1">
    <property type="entry name" value="ISOLEUCINE--TRNA LIGASE, MITOCHONDRIAL"/>
    <property type="match status" value="1"/>
</dbReference>
<dbReference type="EMBL" id="HE978314">
    <property type="protein sequence ID" value="CCK67913.1"/>
    <property type="molecule type" value="Genomic_DNA"/>
</dbReference>
<evidence type="ECO:0000256" key="4">
    <source>
        <dbReference type="ARBA" id="ARBA00022741"/>
    </source>
</evidence>
<dbReference type="HOGENOM" id="CLU_001493_7_2_1"/>
<dbReference type="CDD" id="cd07960">
    <property type="entry name" value="Anticodon_Ia_Ile_BEm"/>
    <property type="match status" value="1"/>
</dbReference>
<keyword evidence="7 9" id="KW-0030">Aminoacyl-tRNA synthetase</keyword>
<sequence>MSLLVSIQLCRGVLVPLGALRLGARRYASHSFQGSLNLPKTTFPTRPNLEKVLAELVPQASQEVYKAQLQEFVEQISRIEDPSERFKFAAERLFVLHDGPPYANGDLHLGHALNKVLKDIIVRYQLLAQGRHVYFKPGWDCHGLPIELKAIKQNDKGKRMSPVQIRSIARRHAEKTVLIQRDQFTQFGICTDWEDPYITMNAQFEINQLKVFSQLFHLGLIKRQNKPVYWGTETRTALAESELEYKEDHVSQTVYVKFPLTADSQQRLLVLAPLKTPITPNTRIQCLIWTSTPWTLFSNQAICYNDGMEYVLVHLSQRDEYLIISRDLLDQVGIAQDYEILSEFTGACLSNLKYTNPMCLGGTTEFPLLPGGHVTNVTGTGLVHTAPGHGNEDYMVGIQNNLQIYSPIDHEGNYDLNEVSPELRPILQDPNDPQKGRNVLLSSTTTHIIEFLEGQGMLFQQKSYTHSYPYDWRSKKPVIIRSTPQWFTNLTDIKQLALSSLHNVEYTPLRGHNRLEAFIKTRNEWCISRQRSWGVPIPFFQHKTVPDKVLMDSNLIDHVISVIERDGIDSWFESEEDISKWFPDEYKSVAHEYVKGKDTMDVWFDSGSSWTVLRDFYRDVLKLDKCPEQLANVYLEGSDQHRGWFQSSLLTRVASSGTPFAPFHHLITHGFILDSKGIKMSKSIGNVISPKDVIRGNTKVELPAVGVDGLRYFVAQSDFTNDITCGSTVMHRINDSLKKLRLTFKFLLGNLNTSQRPILLPIEQLRPVDKYILFTLQDLVSNAKQNYETFNFGKVLGALQFHLNNELSSLYFDICKDSLYCDPEASLKRRQIHTTLFHILNTYRALLAPILPMLVQEVWNNVPCDWLDHSNMAGISPMRLLLPDFSRALEESREECNRFRSIDMQILAVFKEQFKDFAPDITKPGQLSVDVYIRKRDNIQINAQELEDLLQVAAVSIHAVEDLGAEHGNAVHIPGSDSVVAVQAHKSTLHQCPRCWKYNATAQQKLCHRCTDTCNPVSTDVYNRV</sequence>
<dbReference type="InterPro" id="IPR013155">
    <property type="entry name" value="M/V/L/I-tRNA-synth_anticd-bd"/>
</dbReference>
<dbReference type="Pfam" id="PF08264">
    <property type="entry name" value="Anticodon_1"/>
    <property type="match status" value="1"/>
</dbReference>
<dbReference type="Gene3D" id="3.90.740.10">
    <property type="entry name" value="Valyl/Leucyl/Isoleucyl-tRNA synthetase, editing domain"/>
    <property type="match status" value="1"/>
</dbReference>
<dbReference type="InterPro" id="IPR001412">
    <property type="entry name" value="aa-tRNA-synth_I_CS"/>
</dbReference>
<dbReference type="InterPro" id="IPR033708">
    <property type="entry name" value="Anticodon_Ile_BEm"/>
</dbReference>
<dbReference type="NCBIfam" id="TIGR00392">
    <property type="entry name" value="ileS"/>
    <property type="match status" value="1"/>
</dbReference>
<evidence type="ECO:0000256" key="7">
    <source>
        <dbReference type="ARBA" id="ARBA00023146"/>
    </source>
</evidence>
<dbReference type="OrthoDB" id="10264412at2759"/>
<evidence type="ECO:0000256" key="2">
    <source>
        <dbReference type="ARBA" id="ARBA00013165"/>
    </source>
</evidence>
<dbReference type="OMA" id="PVYWGTE"/>
<accession>J7RED3</accession>
<keyword evidence="5 9" id="KW-0067">ATP-binding</keyword>
<dbReference type="RefSeq" id="XP_022462159.1">
    <property type="nucleotide sequence ID" value="XM_022606475.1"/>
</dbReference>
<keyword evidence="6 9" id="KW-0648">Protein biosynthesis</keyword>
<dbReference type="InterPro" id="IPR002300">
    <property type="entry name" value="aa-tRNA-synth_Ia"/>
</dbReference>
<dbReference type="SUPFAM" id="SSF47323">
    <property type="entry name" value="Anticodon-binding domain of a subclass of class I aminoacyl-tRNA synthetases"/>
    <property type="match status" value="1"/>
</dbReference>
<evidence type="ECO:0000256" key="8">
    <source>
        <dbReference type="ARBA" id="ARBA00032665"/>
    </source>
</evidence>
<dbReference type="InterPro" id="IPR050081">
    <property type="entry name" value="Ile-tRNA_ligase"/>
</dbReference>
<feature type="domain" description="Methionyl/Valyl/Leucyl/Isoleucyl-tRNA synthetase anticodon-binding" evidence="11">
    <location>
        <begin position="769"/>
        <end position="867"/>
    </location>
</feature>
<evidence type="ECO:0000313" key="13">
    <source>
        <dbReference type="Proteomes" id="UP000006310"/>
    </source>
</evidence>
<dbReference type="PROSITE" id="PS00178">
    <property type="entry name" value="AA_TRNA_LIGASE_I"/>
    <property type="match status" value="1"/>
</dbReference>
<evidence type="ECO:0000256" key="9">
    <source>
        <dbReference type="RuleBase" id="RU363035"/>
    </source>
</evidence>
<keyword evidence="3 9" id="KW-0436">Ligase</keyword>
<evidence type="ECO:0000256" key="3">
    <source>
        <dbReference type="ARBA" id="ARBA00022598"/>
    </source>
</evidence>
<dbReference type="AlphaFoldDB" id="J7RED3"/>
<dbReference type="Pfam" id="PF00133">
    <property type="entry name" value="tRNA-synt_1"/>
    <property type="match status" value="1"/>
</dbReference>
<keyword evidence="13" id="KW-1185">Reference proteome</keyword>
<proteinExistence type="inferred from homology"/>
<dbReference type="InterPro" id="IPR014729">
    <property type="entry name" value="Rossmann-like_a/b/a_fold"/>
</dbReference>
<dbReference type="GO" id="GO:0005739">
    <property type="term" value="C:mitochondrion"/>
    <property type="evidence" value="ECO:0007669"/>
    <property type="project" value="EnsemblFungi"/>
</dbReference>
<dbReference type="InterPro" id="IPR009008">
    <property type="entry name" value="Val/Leu/Ile-tRNA-synth_edit"/>
</dbReference>
<keyword evidence="4 9" id="KW-0547">Nucleotide-binding</keyword>
<evidence type="ECO:0000313" key="12">
    <source>
        <dbReference type="EMBL" id="CCK67913.1"/>
    </source>
</evidence>
<dbReference type="InterPro" id="IPR009080">
    <property type="entry name" value="tRNAsynth_Ia_anticodon-bd"/>
</dbReference>
<protein>
    <recommendedName>
        <fullName evidence="2">isoleucine--tRNA ligase</fullName>
        <ecNumber evidence="2">6.1.1.5</ecNumber>
    </recommendedName>
    <alternativeName>
        <fullName evidence="8">Isoleucyl-tRNA synthetase</fullName>
    </alternativeName>
</protein>
<evidence type="ECO:0000256" key="5">
    <source>
        <dbReference type="ARBA" id="ARBA00022840"/>
    </source>
</evidence>
<dbReference type="GO" id="GO:0032543">
    <property type="term" value="P:mitochondrial translation"/>
    <property type="evidence" value="ECO:0007669"/>
    <property type="project" value="EnsemblFungi"/>
</dbReference>
<evidence type="ECO:0000256" key="1">
    <source>
        <dbReference type="ARBA" id="ARBA00005594"/>
    </source>
</evidence>
<name>J7RED3_HUIN7</name>
<dbReference type="STRING" id="1071383.J7RED3"/>
<comment type="similarity">
    <text evidence="1 9">Belongs to the class-I aminoacyl-tRNA synthetase family.</text>
</comment>
<dbReference type="GO" id="GO:0005524">
    <property type="term" value="F:ATP binding"/>
    <property type="evidence" value="ECO:0007669"/>
    <property type="project" value="UniProtKB-KW"/>
</dbReference>
<dbReference type="InterPro" id="IPR002301">
    <property type="entry name" value="Ile-tRNA-ligase"/>
</dbReference>
<dbReference type="GeneID" id="34523548"/>
<dbReference type="Gene3D" id="1.10.730.20">
    <property type="match status" value="1"/>
</dbReference>
<dbReference type="Proteomes" id="UP000006310">
    <property type="component" value="Chromosome 1"/>
</dbReference>
<reference evidence="13" key="2">
    <citation type="submission" date="2012-08" db="EMBL/GenBank/DDBJ databases">
        <title>Genome sequence of Kazachstania naganishii.</title>
        <authorList>
            <person name="Gordon J.L."/>
            <person name="Armisen D."/>
            <person name="Proux-Wera E."/>
            <person name="OhEigeartaigh S.S."/>
            <person name="Byrne K.P."/>
            <person name="Wolfe K.H."/>
        </authorList>
    </citation>
    <scope>NUCLEOTIDE SEQUENCE [LARGE SCALE GENOMIC DNA]</scope>
    <source>
        <strain evidence="13">ATCC MYA-139 / BCRC 22969 / CBS 8797 / CCRC 22969 / KCTC 17520 / NBRC 10181 / NCYC 3082</strain>
    </source>
</reference>
<evidence type="ECO:0000259" key="10">
    <source>
        <dbReference type="Pfam" id="PF00133"/>
    </source>
</evidence>
<dbReference type="Gene3D" id="1.10.10.830">
    <property type="entry name" value="Ile-tRNA synthetase CP2 domain-like"/>
    <property type="match status" value="1"/>
</dbReference>
<dbReference type="GO" id="GO:0006428">
    <property type="term" value="P:isoleucyl-tRNA aminoacylation"/>
    <property type="evidence" value="ECO:0007669"/>
    <property type="project" value="InterPro"/>
</dbReference>
<dbReference type="GO" id="GO:0000049">
    <property type="term" value="F:tRNA binding"/>
    <property type="evidence" value="ECO:0007669"/>
    <property type="project" value="InterPro"/>
</dbReference>
<dbReference type="Gene3D" id="3.40.50.620">
    <property type="entry name" value="HUPs"/>
    <property type="match status" value="2"/>
</dbReference>
<dbReference type="eggNOG" id="KOG0433">
    <property type="taxonomic scope" value="Eukaryota"/>
</dbReference>
<dbReference type="GO" id="GO:0002161">
    <property type="term" value="F:aminoacyl-tRNA deacylase activity"/>
    <property type="evidence" value="ECO:0007669"/>
    <property type="project" value="InterPro"/>
</dbReference>
<dbReference type="PRINTS" id="PR00984">
    <property type="entry name" value="TRNASYNTHILE"/>
</dbReference>
<dbReference type="SUPFAM" id="SSF50677">
    <property type="entry name" value="ValRS/IleRS/LeuRS editing domain"/>
    <property type="match status" value="1"/>
</dbReference>
<organism evidence="12 13">
    <name type="scientific">Huiozyma naganishii (strain ATCC MYA-139 / BCRC 22969 / CBS 8797 / KCTC 17520 / NBRC 10181 / NCYC 3082 / Yp74L-3)</name>
    <name type="common">Yeast</name>
    <name type="synonym">Kazachstania naganishii</name>
    <dbReference type="NCBI Taxonomy" id="1071383"/>
    <lineage>
        <taxon>Eukaryota</taxon>
        <taxon>Fungi</taxon>
        <taxon>Dikarya</taxon>
        <taxon>Ascomycota</taxon>
        <taxon>Saccharomycotina</taxon>
        <taxon>Saccharomycetes</taxon>
        <taxon>Saccharomycetales</taxon>
        <taxon>Saccharomycetaceae</taxon>
        <taxon>Huiozyma</taxon>
    </lineage>
</organism>
<dbReference type="GO" id="GO:0004822">
    <property type="term" value="F:isoleucine-tRNA ligase activity"/>
    <property type="evidence" value="ECO:0007669"/>
    <property type="project" value="UniProtKB-EC"/>
</dbReference>
<dbReference type="KEGG" id="kng:KNAG_0A02240"/>
<evidence type="ECO:0000259" key="11">
    <source>
        <dbReference type="Pfam" id="PF08264"/>
    </source>
</evidence>
<dbReference type="EC" id="6.1.1.5" evidence="2"/>
<gene>
    <name evidence="12" type="primary">KNAG0A02240</name>
    <name evidence="12" type="ordered locus">KNAG_0A02240</name>
</gene>
<evidence type="ECO:0000256" key="6">
    <source>
        <dbReference type="ARBA" id="ARBA00022917"/>
    </source>
</evidence>
<dbReference type="SUPFAM" id="SSF52374">
    <property type="entry name" value="Nucleotidylyl transferase"/>
    <property type="match status" value="1"/>
</dbReference>
<dbReference type="PANTHER" id="PTHR42765">
    <property type="entry name" value="SOLEUCYL-TRNA SYNTHETASE"/>
    <property type="match status" value="1"/>
</dbReference>